<dbReference type="EMBL" id="JAKWBI020000004">
    <property type="protein sequence ID" value="KAJ2907117.1"/>
    <property type="molecule type" value="Genomic_DNA"/>
</dbReference>
<evidence type="ECO:0000256" key="1">
    <source>
        <dbReference type="SAM" id="MobiDB-lite"/>
    </source>
</evidence>
<feature type="region of interest" description="Disordered" evidence="1">
    <location>
        <begin position="190"/>
        <end position="219"/>
    </location>
</feature>
<comment type="caution">
    <text evidence="2">The sequence shown here is derived from an EMBL/GenBank/DDBJ whole genome shotgun (WGS) entry which is preliminary data.</text>
</comment>
<evidence type="ECO:0000313" key="2">
    <source>
        <dbReference type="EMBL" id="KAJ2907117.1"/>
    </source>
</evidence>
<gene>
    <name evidence="2" type="ORF">MKZ38_007632</name>
</gene>
<dbReference type="AlphaFoldDB" id="A0AAD5RYJ2"/>
<feature type="compositionally biased region" description="Basic and acidic residues" evidence="1">
    <location>
        <begin position="86"/>
        <end position="100"/>
    </location>
</feature>
<evidence type="ECO:0000313" key="3">
    <source>
        <dbReference type="Proteomes" id="UP001201980"/>
    </source>
</evidence>
<reference evidence="2" key="1">
    <citation type="submission" date="2022-07" db="EMBL/GenBank/DDBJ databases">
        <title>Draft genome sequence of Zalerion maritima ATCC 34329, a (micro)plastics degrading marine fungus.</title>
        <authorList>
            <person name="Paco A."/>
            <person name="Goncalves M.F.M."/>
            <person name="Rocha-Santos T.A.P."/>
            <person name="Alves A."/>
        </authorList>
    </citation>
    <scope>NUCLEOTIDE SEQUENCE</scope>
    <source>
        <strain evidence="2">ATCC 34329</strain>
    </source>
</reference>
<feature type="region of interest" description="Disordered" evidence="1">
    <location>
        <begin position="128"/>
        <end position="167"/>
    </location>
</feature>
<keyword evidence="3" id="KW-1185">Reference proteome</keyword>
<feature type="region of interest" description="Disordered" evidence="1">
    <location>
        <begin position="71"/>
        <end position="100"/>
    </location>
</feature>
<feature type="compositionally biased region" description="Polar residues" evidence="1">
    <location>
        <begin position="190"/>
        <end position="215"/>
    </location>
</feature>
<organism evidence="2 3">
    <name type="scientific">Zalerion maritima</name>
    <dbReference type="NCBI Taxonomy" id="339359"/>
    <lineage>
        <taxon>Eukaryota</taxon>
        <taxon>Fungi</taxon>
        <taxon>Dikarya</taxon>
        <taxon>Ascomycota</taxon>
        <taxon>Pezizomycotina</taxon>
        <taxon>Sordariomycetes</taxon>
        <taxon>Lulworthiomycetidae</taxon>
        <taxon>Lulworthiales</taxon>
        <taxon>Lulworthiaceae</taxon>
        <taxon>Zalerion</taxon>
    </lineage>
</organism>
<sequence length="295" mass="31893">MDRAIRHQALAFRFQASVCLRTHDLLVGRLSLDLPSQRHRPAFCYIQGDASEGLTPGMRPGHSYQAGTKILSTGDLVPGPPPDKGSSGKRDAKVPKDSTIKKDEGCINMRLYRQLLQHMAVHKWFGSAATQTPPRPHPRQPSGTSRPSCRPTPDDTSIRRFTPNPAAARAKMECIGGDIGDASMSTAETSNFAKNTDGGTITSTSFPTPGSSATGSRRPADGFSKVTVIRADSLLSILASSPRKASSPGGSERKIFFSCYKLLDSSSCKSKARVPRPDIFSVVPTEEAPYIEIWH</sequence>
<protein>
    <submittedName>
        <fullName evidence="2">Uncharacterized protein</fullName>
    </submittedName>
</protein>
<dbReference type="Proteomes" id="UP001201980">
    <property type="component" value="Unassembled WGS sequence"/>
</dbReference>
<proteinExistence type="predicted"/>
<name>A0AAD5RYJ2_9PEZI</name>
<accession>A0AAD5RYJ2</accession>